<dbReference type="GO" id="GO:0005524">
    <property type="term" value="F:ATP binding"/>
    <property type="evidence" value="ECO:0007669"/>
    <property type="project" value="UniProtKB-KW"/>
</dbReference>
<dbReference type="Gene3D" id="3.40.50.300">
    <property type="entry name" value="P-loop containing nucleotide triphosphate hydrolases"/>
    <property type="match status" value="2"/>
</dbReference>
<sequence length="1504" mass="166466">MTSLPTEPDSGNSDQHPPSTPKPAFFDPQAISDLRKTVSRMSEHPQHDEEQTGQDELAVPRSRTRTSSVSGSDLTLTNVNLDVGPFDFEKFLQSLIKRLDKSAHIKRRELGVLFKDLRVVGLGASMSYQPTLASQFSPSNFLNTIHKLRHPPTRDLISGFEGVVRPGEMLRTLAYDSLPSSSSSSLAIPSAYKADVLYCPEEDLHFPTLTVAETLAFAAYTRTPARKSRPDISHAKTSAGKHGGPIPGKNEDAASREECVDLMVEVLLTVFGLRGVRDTKVGDAWVRGVSGGQKKRVSICEALASRGRVCCWDNASTALEFVQALRIATDIARMTTVVSIYQAGESLYDLFDKVCVIYEGKMAYYGPANQARQYFIDMGYEPANRQTTADFLVAVTDPSGRIPRSIPPKHPLPRSAAEFAAYYLAAPVSATNRADMDEYEASYVGKEERERTYRDSVLGEHVRGHGPSVLSAKKERKVGSPFVISVPMMARALMKRRVMIMKGDALTQVLNFLTFVVQAIIMGTVFFRLENSTSKFYSRGGVLFFSILFSALTTMAEIPALFSQRPIVLRQSTAAMYHPFVEALALTLVDAPITFVTLIAFTVILYFLVGLQETPAQFFIFFLFVFTMTITMKAWFRALAAAFRSAAPAQTVAGMSILVLTLYTGYTIPQPSMIGALRWITYINPLKYGFEGLLVNELHKVEAQCATLIPQGPGYDGKITLANQVCTALGSEPGQPLVSGNRYVQLSYGYSYSHLWRNFGIICAFGAAFITAYFLFTQFNTKSAGETSVVLFKRGSKATALKQASEDVKGGGGDEEKAHGHSSSSTVEPSPALDRQAGVGVEGEKEGGEAVAAAPAMTDVFSWQHIEYTVPLADGTHRRLLDDVSGFVAPGKLTALMGESGAGKTTLLNVLAERTNVGVVRGDRFVNGQALPDDFEAQTGYCQQLDSHLPTSTVREALLFSAKMRQPQSVPLAEKEAYVEKCLDMCGLTAYADAVVGTLNVEYRKRTTIAVELVAKPRLLLFLDEPTSGLDSQSAWAIVAFLRELADKAGQAILCTIHQPSGELFQVFDRLLLLRTGGQTVYFGDIGYNSSTMIQYFERYGARQCHSDENPAEYILQVIGAGATATADRDWHAIWKESGEAVHLQKEIDSIHEEGRRRPPVETALHSKYPTSWGYQVATLLKRDFEAHWRDPTFVMSKIALNIVAGLFIGFTFFKSKDTLQGTQNKLFSIFMATVISVPLAQQLQVPFIYMRDLYEVRERPSRMYSWTALVTSQILAEAPWNMLGSSVFFLCWYWTVGYPSEASRAGYTYLFLGVVFPLYYTTVGQAIAAMSPNVQIAALLFSFLFSFVLIFNGVLQPFRQLGWWKWMYRVSPYSYLIEGLLGSVIGRQTINCSEVEFVHLTPPSGSTCSQYLQPFINVAGGYLQDANASSACAYCPYSTTDQYLSQNFSIEYGHRWRDLGIFLAFVAFNICAIYAFTYFFRIRSGNLVSSLKKRFEARKLARK</sequence>
<dbReference type="PANTHER" id="PTHR19241">
    <property type="entry name" value="ATP-BINDING CASSETTE TRANSPORTER"/>
    <property type="match status" value="1"/>
</dbReference>
<keyword evidence="12" id="KW-1185">Reference proteome</keyword>
<keyword evidence="5" id="KW-0067">ATP-binding</keyword>
<evidence type="ECO:0000256" key="1">
    <source>
        <dbReference type="ARBA" id="ARBA00004141"/>
    </source>
</evidence>
<dbReference type="EMBL" id="MLYV02000141">
    <property type="protein sequence ID" value="PSS34201.1"/>
    <property type="molecule type" value="Genomic_DNA"/>
</dbReference>
<dbReference type="SMART" id="SM00382">
    <property type="entry name" value="AAA"/>
    <property type="match status" value="1"/>
</dbReference>
<dbReference type="InterPro" id="IPR010929">
    <property type="entry name" value="PDR_CDR_ABC"/>
</dbReference>
<keyword evidence="3 9" id="KW-0812">Transmembrane</keyword>
<proteinExistence type="predicted"/>
<dbReference type="STRING" id="98765.A0A2R6RVZ1"/>
<keyword evidence="7 9" id="KW-0472">Membrane</keyword>
<dbReference type="InterPro" id="IPR017871">
    <property type="entry name" value="ABC_transporter-like_CS"/>
</dbReference>
<keyword evidence="4" id="KW-0547">Nucleotide-binding</keyword>
<feature type="transmembrane region" description="Helical" evidence="9">
    <location>
        <begin position="1335"/>
        <end position="1356"/>
    </location>
</feature>
<accession>A0A2R6RVZ1</accession>
<evidence type="ECO:0000256" key="4">
    <source>
        <dbReference type="ARBA" id="ARBA00022741"/>
    </source>
</evidence>
<feature type="region of interest" description="Disordered" evidence="8">
    <location>
        <begin position="803"/>
        <end position="847"/>
    </location>
</feature>
<dbReference type="Proteomes" id="UP000186601">
    <property type="component" value="Unassembled WGS sequence"/>
</dbReference>
<dbReference type="SUPFAM" id="SSF52540">
    <property type="entry name" value="P-loop containing nucleoside triphosphate hydrolases"/>
    <property type="match status" value="2"/>
</dbReference>
<comment type="caution">
    <text evidence="11">The sequence shown here is derived from an EMBL/GenBank/DDBJ whole genome shotgun (WGS) entry which is preliminary data.</text>
</comment>
<dbReference type="GO" id="GO:0016887">
    <property type="term" value="F:ATP hydrolysis activity"/>
    <property type="evidence" value="ECO:0007669"/>
    <property type="project" value="InterPro"/>
</dbReference>
<name>A0A2R6RVZ1_9APHY</name>
<evidence type="ECO:0000259" key="10">
    <source>
        <dbReference type="PROSITE" id="PS50893"/>
    </source>
</evidence>
<dbReference type="InterPro" id="IPR013525">
    <property type="entry name" value="ABC2_TM"/>
</dbReference>
<keyword evidence="2" id="KW-0813">Transport</keyword>
<dbReference type="GO" id="GO:0016020">
    <property type="term" value="C:membrane"/>
    <property type="evidence" value="ECO:0007669"/>
    <property type="project" value="UniProtKB-SubCell"/>
</dbReference>
<evidence type="ECO:0000256" key="7">
    <source>
        <dbReference type="ARBA" id="ARBA00023136"/>
    </source>
</evidence>
<feature type="transmembrane region" description="Helical" evidence="9">
    <location>
        <begin position="615"/>
        <end position="636"/>
    </location>
</feature>
<dbReference type="PROSITE" id="PS00211">
    <property type="entry name" value="ABC_TRANSPORTER_1"/>
    <property type="match status" value="1"/>
</dbReference>
<evidence type="ECO:0000256" key="2">
    <source>
        <dbReference type="ARBA" id="ARBA00022448"/>
    </source>
</evidence>
<comment type="subcellular location">
    <subcellularLocation>
        <location evidence="1">Membrane</location>
        <topology evidence="1">Multi-pass membrane protein</topology>
    </subcellularLocation>
</comment>
<feature type="transmembrane region" description="Helical" evidence="9">
    <location>
        <begin position="1460"/>
        <end position="1481"/>
    </location>
</feature>
<evidence type="ECO:0000256" key="5">
    <source>
        <dbReference type="ARBA" id="ARBA00022840"/>
    </source>
</evidence>
<dbReference type="InterPro" id="IPR003439">
    <property type="entry name" value="ABC_transporter-like_ATP-bd"/>
</dbReference>
<dbReference type="FunFam" id="3.40.50.300:FF:000054">
    <property type="entry name" value="ABC multidrug transporter atrF"/>
    <property type="match status" value="1"/>
</dbReference>
<feature type="domain" description="ABC transporter" evidence="10">
    <location>
        <begin position="90"/>
        <end position="384"/>
    </location>
</feature>
<feature type="transmembrane region" description="Helical" evidence="9">
    <location>
        <begin position="1308"/>
        <end position="1329"/>
    </location>
</feature>
<reference evidence="11 12" key="1">
    <citation type="submission" date="2018-02" db="EMBL/GenBank/DDBJ databases">
        <title>Genome sequence of the basidiomycete white-rot fungus Phlebia centrifuga.</title>
        <authorList>
            <person name="Granchi Z."/>
            <person name="Peng M."/>
            <person name="de Vries R.P."/>
            <person name="Hilden K."/>
            <person name="Makela M.R."/>
            <person name="Grigoriev I."/>
            <person name="Riley R."/>
        </authorList>
    </citation>
    <scope>NUCLEOTIDE SEQUENCE [LARGE SCALE GENOMIC DNA]</scope>
    <source>
        <strain evidence="11 12">FBCC195</strain>
    </source>
</reference>
<dbReference type="Pfam" id="PF06422">
    <property type="entry name" value="PDR_CDR"/>
    <property type="match status" value="2"/>
</dbReference>
<protein>
    <recommendedName>
        <fullName evidence="10">ABC transporter domain-containing protein</fullName>
    </recommendedName>
</protein>
<evidence type="ECO:0000256" key="6">
    <source>
        <dbReference type="ARBA" id="ARBA00022989"/>
    </source>
</evidence>
<feature type="transmembrane region" description="Helical" evidence="9">
    <location>
        <begin position="1264"/>
        <end position="1296"/>
    </location>
</feature>
<dbReference type="InterPro" id="IPR029481">
    <property type="entry name" value="ABC_trans_N"/>
</dbReference>
<feature type="transmembrane region" description="Helical" evidence="9">
    <location>
        <begin position="755"/>
        <end position="776"/>
    </location>
</feature>
<feature type="compositionally biased region" description="Basic and acidic residues" evidence="8">
    <location>
        <begin position="804"/>
        <end position="819"/>
    </location>
</feature>
<dbReference type="InterPro" id="IPR034003">
    <property type="entry name" value="ABCG_PDR_2"/>
</dbReference>
<feature type="region of interest" description="Disordered" evidence="8">
    <location>
        <begin position="227"/>
        <end position="249"/>
    </location>
</feature>
<dbReference type="Pfam" id="PF01061">
    <property type="entry name" value="ABC2_membrane"/>
    <property type="match status" value="2"/>
</dbReference>
<dbReference type="GO" id="GO:0140359">
    <property type="term" value="F:ABC-type transporter activity"/>
    <property type="evidence" value="ECO:0007669"/>
    <property type="project" value="InterPro"/>
</dbReference>
<evidence type="ECO:0000256" key="9">
    <source>
        <dbReference type="SAM" id="Phobius"/>
    </source>
</evidence>
<dbReference type="InterPro" id="IPR027417">
    <property type="entry name" value="P-loop_NTPase"/>
</dbReference>
<evidence type="ECO:0000313" key="11">
    <source>
        <dbReference type="EMBL" id="PSS34201.1"/>
    </source>
</evidence>
<feature type="domain" description="ABC transporter" evidence="10">
    <location>
        <begin position="861"/>
        <end position="1101"/>
    </location>
</feature>
<gene>
    <name evidence="11" type="ORF">PHLCEN_2v1751</name>
</gene>
<dbReference type="CDD" id="cd03232">
    <property type="entry name" value="ABCG_PDR_domain2"/>
    <property type="match status" value="1"/>
</dbReference>
<evidence type="ECO:0000256" key="8">
    <source>
        <dbReference type="SAM" id="MobiDB-lite"/>
    </source>
</evidence>
<feature type="transmembrane region" description="Helical" evidence="9">
    <location>
        <begin position="583"/>
        <end position="609"/>
    </location>
</feature>
<evidence type="ECO:0000313" key="12">
    <source>
        <dbReference type="Proteomes" id="UP000186601"/>
    </source>
</evidence>
<dbReference type="OrthoDB" id="245989at2759"/>
<evidence type="ECO:0000256" key="3">
    <source>
        <dbReference type="ARBA" id="ARBA00022692"/>
    </source>
</evidence>
<dbReference type="Pfam" id="PF14510">
    <property type="entry name" value="ABC_trans_N"/>
    <property type="match status" value="1"/>
</dbReference>
<keyword evidence="6 9" id="KW-1133">Transmembrane helix</keyword>
<dbReference type="PROSITE" id="PS50893">
    <property type="entry name" value="ABC_TRANSPORTER_2"/>
    <property type="match status" value="2"/>
</dbReference>
<organism evidence="11 12">
    <name type="scientific">Hermanssonia centrifuga</name>
    <dbReference type="NCBI Taxonomy" id="98765"/>
    <lineage>
        <taxon>Eukaryota</taxon>
        <taxon>Fungi</taxon>
        <taxon>Dikarya</taxon>
        <taxon>Basidiomycota</taxon>
        <taxon>Agaricomycotina</taxon>
        <taxon>Agaricomycetes</taxon>
        <taxon>Polyporales</taxon>
        <taxon>Meruliaceae</taxon>
        <taxon>Hermanssonia</taxon>
    </lineage>
</organism>
<dbReference type="InterPro" id="IPR003593">
    <property type="entry name" value="AAA+_ATPase"/>
</dbReference>
<feature type="transmembrane region" description="Helical" evidence="9">
    <location>
        <begin position="1226"/>
        <end position="1244"/>
    </location>
</feature>
<dbReference type="Pfam" id="PF00005">
    <property type="entry name" value="ABC_tran"/>
    <property type="match status" value="2"/>
</dbReference>
<feature type="region of interest" description="Disordered" evidence="8">
    <location>
        <begin position="1"/>
        <end position="72"/>
    </location>
</feature>
<feature type="transmembrane region" description="Helical" evidence="9">
    <location>
        <begin position="506"/>
        <end position="529"/>
    </location>
</feature>
<feature type="transmembrane region" description="Helical" evidence="9">
    <location>
        <begin position="1194"/>
        <end position="1214"/>
    </location>
</feature>
<feature type="compositionally biased region" description="Basic and acidic residues" evidence="8">
    <location>
        <begin position="33"/>
        <end position="50"/>
    </location>
</feature>
<feature type="compositionally biased region" description="Polar residues" evidence="8">
    <location>
        <begin position="1"/>
        <end position="17"/>
    </location>
</feature>
<feature type="transmembrane region" description="Helical" evidence="9">
    <location>
        <begin position="541"/>
        <end position="562"/>
    </location>
</feature>